<dbReference type="GO" id="GO:0000324">
    <property type="term" value="C:fungal-type vacuole"/>
    <property type="evidence" value="ECO:0000318"/>
    <property type="project" value="GO_Central"/>
</dbReference>
<evidence type="ECO:0000313" key="11">
    <source>
        <dbReference type="EMBL" id="AOW31625.1"/>
    </source>
</evidence>
<feature type="transmembrane region" description="Helical" evidence="9">
    <location>
        <begin position="271"/>
        <end position="299"/>
    </location>
</feature>
<dbReference type="GO" id="GO:0030447">
    <property type="term" value="P:filamentous growth"/>
    <property type="evidence" value="ECO:0000315"/>
    <property type="project" value="CGD"/>
</dbReference>
<dbReference type="GO" id="GO:0009267">
    <property type="term" value="P:cellular response to starvation"/>
    <property type="evidence" value="ECO:0000315"/>
    <property type="project" value="CGD"/>
</dbReference>
<evidence type="ECO:0000256" key="8">
    <source>
        <dbReference type="ARBA" id="ARBA00041117"/>
    </source>
</evidence>
<dbReference type="Proteomes" id="UP000000559">
    <property type="component" value="Chromosome R"/>
</dbReference>
<dbReference type="InterPro" id="IPR007568">
    <property type="entry name" value="RTA1"/>
</dbReference>
<evidence type="ECO:0000256" key="1">
    <source>
        <dbReference type="ARBA" id="ARBA00004651"/>
    </source>
</evidence>
<dbReference type="AlphaFoldDB" id="A0A1D8PU07"/>
<sequence>MDLASITEWTPTTTPTSTTLSTIAATYVPALQSKLSNAIDTLTSKGSTIDIVDYISVSRIIRGAQASLSIISAQQVLATATNINTATATATDVQLQAQIQAQAQAIQIIWQATENLLDLAWEMNVYAIPKLNRVANILFLVIFAITFVMTCLMWIKSRYWWFNVSWTCGTALEFLGFLGRVLSFDDMTKFDYYLLQLITLTLSPVFLMAGIYFLFGQLVVIHGRQYSMLKPLHYSYIFITCDVVSLVVQAVGGGMTSIAAQRYENVDSGTYTMIAGIAFQVFSMSVFLTFWFVFCWNIYFRDISVNESKPSSYYQKKSLITFIKLLLNGDDANKYKLQVLDKHYNLGYQDLRGRPLYNYYAIAITSAVIAVYIRCVYRVVELAQGFRGYLITHEAYIMTLDAAMIAICCIIFMLFHPQFVMGSINVIGFRSIAKNQDQEMGDTSTEVKTNEMKSLV</sequence>
<proteinExistence type="inferred from homology"/>
<accession>A0A1D8PU07</accession>
<dbReference type="CGD" id="CAL0000201164">
    <property type="gene designation" value="RTA4"/>
</dbReference>
<dbReference type="PANTHER" id="PTHR31465">
    <property type="entry name" value="PROTEIN RTA1-RELATED"/>
    <property type="match status" value="1"/>
</dbReference>
<feature type="transmembrane region" description="Helical" evidence="9">
    <location>
        <begin position="134"/>
        <end position="155"/>
    </location>
</feature>
<reference evidence="11 12" key="1">
    <citation type="journal article" date="2004" name="Proc. Natl. Acad. Sci. U.S.A.">
        <title>The diploid genome sequence of Candida albicans.</title>
        <authorList>
            <person name="Jones T."/>
            <person name="Federspiel N.A."/>
            <person name="Chibana H."/>
            <person name="Dungan J."/>
            <person name="Kalman S."/>
            <person name="Magee B.B."/>
            <person name="Newport G."/>
            <person name="Thorstenson Y.R."/>
            <person name="Agabian N."/>
            <person name="Magee P.T."/>
            <person name="Davis R.W."/>
            <person name="Scherer S."/>
        </authorList>
    </citation>
    <scope>NUCLEOTIDE SEQUENCE [LARGE SCALE GENOMIC DNA]</scope>
    <source>
        <strain evidence="12">SC5314 / ATCC MYA-2876</strain>
    </source>
</reference>
<feature type="transmembrane region" description="Helical" evidence="9">
    <location>
        <begin position="395"/>
        <end position="415"/>
    </location>
</feature>
<dbReference type="OrthoDB" id="3358017at2759"/>
<feature type="transmembrane region" description="Helical" evidence="9">
    <location>
        <begin position="235"/>
        <end position="259"/>
    </location>
</feature>
<evidence type="ECO:0000256" key="9">
    <source>
        <dbReference type="SAM" id="Phobius"/>
    </source>
</evidence>
<evidence type="ECO:0000256" key="4">
    <source>
        <dbReference type="ARBA" id="ARBA00022989"/>
    </source>
</evidence>
<protein>
    <recommendedName>
        <fullName evidence="8">Sphingoid long-chain base transporter RSB1</fullName>
    </recommendedName>
</protein>
<dbReference type="KEGG" id="cal:CAALFM_CR09680CA"/>
<dbReference type="EMBL" id="CP017630">
    <property type="protein sequence ID" value="AOW31625.1"/>
    <property type="molecule type" value="Genomic_DNA"/>
</dbReference>
<name>A0A1D8PU07_CANAL</name>
<feature type="transmembrane region" description="Helical" evidence="9">
    <location>
        <begin position="161"/>
        <end position="182"/>
    </location>
</feature>
<feature type="transmembrane region" description="Helical" evidence="9">
    <location>
        <begin position="194"/>
        <end position="215"/>
    </location>
</feature>
<feature type="transmembrane region" description="Helical" evidence="9">
    <location>
        <begin position="357"/>
        <end position="375"/>
    </location>
</feature>
<evidence type="ECO:0000256" key="3">
    <source>
        <dbReference type="ARBA" id="ARBA00022692"/>
    </source>
</evidence>
<dbReference type="RefSeq" id="XP_711296.1">
    <property type="nucleotide sequence ID" value="XM_706204.1"/>
</dbReference>
<dbReference type="GO" id="GO:0036180">
    <property type="term" value="P:filamentous growth of a population of unicellular organisms in response to biotic stimulus"/>
    <property type="evidence" value="ECO:0000315"/>
    <property type="project" value="CGD"/>
</dbReference>
<evidence type="ECO:0000313" key="12">
    <source>
        <dbReference type="Proteomes" id="UP000000559"/>
    </source>
</evidence>
<evidence type="ECO:0000313" key="10">
    <source>
        <dbReference type="CGD" id="CAL0000201164"/>
    </source>
</evidence>
<keyword evidence="6 9" id="KW-0472">Membrane</keyword>
<keyword evidence="3 9" id="KW-0812">Transmembrane</keyword>
<dbReference type="GO" id="GO:0006869">
    <property type="term" value="P:lipid transport"/>
    <property type="evidence" value="ECO:0007669"/>
    <property type="project" value="UniProtKB-KW"/>
</dbReference>
<reference evidence="11 12" key="2">
    <citation type="journal article" date="2007" name="Genome Biol.">
        <title>Assembly of the Candida albicans genome into sixteen supercontigs aligned on the eight chromosomes.</title>
        <authorList>
            <person name="van het Hoog M."/>
            <person name="Rast T.J."/>
            <person name="Martchenko M."/>
            <person name="Grindle S."/>
            <person name="Dignard D."/>
            <person name="Hogues H."/>
            <person name="Cuomo C."/>
            <person name="Berriman M."/>
            <person name="Scherer S."/>
            <person name="Magee B.B."/>
            <person name="Whiteway M."/>
            <person name="Chibana H."/>
            <person name="Nantel A."/>
            <person name="Magee P.T."/>
        </authorList>
    </citation>
    <scope>GENOME REANNOTATION</scope>
    <source>
        <strain evidence="12">SC5314 / ATCC MYA-2876</strain>
    </source>
</reference>
<dbReference type="VEuPathDB" id="FungiDB:CR_09680C_A"/>
<evidence type="ECO:0000256" key="7">
    <source>
        <dbReference type="ARBA" id="ARBA00037472"/>
    </source>
</evidence>
<keyword evidence="4 9" id="KW-1133">Transmembrane helix</keyword>
<keyword evidence="5" id="KW-0445">Lipid transport</keyword>
<organism evidence="11 12">
    <name type="scientific">Candida albicans (strain SC5314 / ATCC MYA-2876)</name>
    <name type="common">Yeast</name>
    <dbReference type="NCBI Taxonomy" id="237561"/>
    <lineage>
        <taxon>Eukaryota</taxon>
        <taxon>Fungi</taxon>
        <taxon>Dikarya</taxon>
        <taxon>Ascomycota</taxon>
        <taxon>Saccharomycotina</taxon>
        <taxon>Pichiomycetes</taxon>
        <taxon>Debaryomycetaceae</taxon>
        <taxon>Candida/Lodderomyces clade</taxon>
        <taxon>Candida</taxon>
    </lineage>
</organism>
<dbReference type="FunCoup" id="A0A1D8PU07">
    <property type="interactions" value="43"/>
</dbReference>
<dbReference type="PANTHER" id="PTHR31465:SF9">
    <property type="entry name" value="SPHINGOID LONG-CHAIN BASE TRANSPORTER RSB1"/>
    <property type="match status" value="1"/>
</dbReference>
<dbReference type="GO" id="GO:0036170">
    <property type="term" value="P:filamentous growth of a population of unicellular organisms in response to starvation"/>
    <property type="evidence" value="ECO:0000315"/>
    <property type="project" value="CGD"/>
</dbReference>
<comment type="function">
    <text evidence="7">Catalyzes the ATP-dependent translocation of sphingoid long-chain bases (LCBs) from the cytoplasmic site toward the extracytoplasmic side of the membrane (flip-flop). Involved in the establishment of the functional lipid asymmetry of the plasma membrane. Regulates intracellular levels of LCBs, sphingolipid precursors that are growth inhibitory at increased levels.</text>
</comment>
<dbReference type="Pfam" id="PF04479">
    <property type="entry name" value="RTA1"/>
    <property type="match status" value="1"/>
</dbReference>
<dbReference type="InParanoid" id="A0A1D8PU07"/>
<dbReference type="GO" id="GO:0005886">
    <property type="term" value="C:plasma membrane"/>
    <property type="evidence" value="ECO:0000318"/>
    <property type="project" value="GO_Central"/>
</dbReference>
<keyword evidence="12" id="KW-1185">Reference proteome</keyword>
<comment type="similarity">
    <text evidence="2">Belongs to the lipid-translocating exporter (LTE) (TC 9.A.26.1) family.</text>
</comment>
<gene>
    <name evidence="10 11" type="primary">RTA4</name>
    <name evidence="11" type="ordered locus">CAALFM_CR09680CA</name>
    <name evidence="10" type="ordered locus">orf19.6595</name>
</gene>
<dbReference type="STRING" id="237561.A0A1D8PU07"/>
<evidence type="ECO:0000256" key="2">
    <source>
        <dbReference type="ARBA" id="ARBA00009969"/>
    </source>
</evidence>
<comment type="subcellular location">
    <subcellularLocation>
        <location evidence="1">Cell membrane</location>
        <topology evidence="1">Multi-pass membrane protein</topology>
    </subcellularLocation>
</comment>
<dbReference type="OMA" id="THEAYIM"/>
<keyword evidence="5" id="KW-0813">Transport</keyword>
<evidence type="ECO:0000256" key="5">
    <source>
        <dbReference type="ARBA" id="ARBA00023055"/>
    </source>
</evidence>
<reference evidence="11 12" key="3">
    <citation type="journal article" date="2013" name="Genome Biol.">
        <title>Assembly of a phased diploid Candida albicans genome facilitates allele-specific measurements and provides a simple model for repeat and indel structure.</title>
        <authorList>
            <person name="Muzzey D."/>
            <person name="Schwartz K."/>
            <person name="Weissman J.S."/>
            <person name="Sherlock G."/>
        </authorList>
    </citation>
    <scope>NUCLEOTIDE SEQUENCE [LARGE SCALE GENOMIC DNA]</scope>
    <source>
        <strain evidence="12">SC5314 / ATCC MYA-2876</strain>
    </source>
</reference>
<dbReference type="GeneID" id="3647090"/>
<evidence type="ECO:0000256" key="6">
    <source>
        <dbReference type="ARBA" id="ARBA00023136"/>
    </source>
</evidence>